<comment type="caution">
    <text evidence="2">The sequence shown here is derived from an EMBL/GenBank/DDBJ whole genome shotgun (WGS) entry which is preliminary data.</text>
</comment>
<evidence type="ECO:0000313" key="2">
    <source>
        <dbReference type="EMBL" id="TDW24244.1"/>
    </source>
</evidence>
<dbReference type="RefSeq" id="WP_134119438.1">
    <property type="nucleotide sequence ID" value="NZ_SODF01000001.1"/>
</dbReference>
<organism evidence="2 3">
    <name type="scientific">Kribbella kalugense</name>
    <dbReference type="NCBI Taxonomy" id="2512221"/>
    <lineage>
        <taxon>Bacteria</taxon>
        <taxon>Bacillati</taxon>
        <taxon>Actinomycetota</taxon>
        <taxon>Actinomycetes</taxon>
        <taxon>Propionibacteriales</taxon>
        <taxon>Kribbellaceae</taxon>
        <taxon>Kribbella</taxon>
    </lineage>
</organism>
<sequence>MSSLALEPAGGTAWRPAQVVGDADAKVQPSGSVKSPTSLSGSKSSARLGAAVAPTALEGNAGIELQHVVQT</sequence>
<dbReference type="Proteomes" id="UP000295447">
    <property type="component" value="Unassembled WGS sequence"/>
</dbReference>
<gene>
    <name evidence="2" type="ORF">EV650_3116</name>
</gene>
<reference evidence="2 3" key="1">
    <citation type="submission" date="2019-03" db="EMBL/GenBank/DDBJ databases">
        <title>Genomic Encyclopedia of Type Strains, Phase III (KMG-III): the genomes of soil and plant-associated and newly described type strains.</title>
        <authorList>
            <person name="Whitman W."/>
        </authorList>
    </citation>
    <scope>NUCLEOTIDE SEQUENCE [LARGE SCALE GENOMIC DNA]</scope>
    <source>
        <strain evidence="2 3">VKM Ac-2570</strain>
    </source>
</reference>
<feature type="region of interest" description="Disordered" evidence="1">
    <location>
        <begin position="1"/>
        <end position="49"/>
    </location>
</feature>
<name>A0A4V3G8U3_9ACTN</name>
<accession>A0A4V3G8U3</accession>
<dbReference type="AlphaFoldDB" id="A0A4V3G8U3"/>
<evidence type="ECO:0000256" key="1">
    <source>
        <dbReference type="SAM" id="MobiDB-lite"/>
    </source>
</evidence>
<keyword evidence="3" id="KW-1185">Reference proteome</keyword>
<feature type="compositionally biased region" description="Low complexity" evidence="1">
    <location>
        <begin position="29"/>
        <end position="45"/>
    </location>
</feature>
<dbReference type="EMBL" id="SODF01000001">
    <property type="protein sequence ID" value="TDW24244.1"/>
    <property type="molecule type" value="Genomic_DNA"/>
</dbReference>
<protein>
    <submittedName>
        <fullName evidence="2">Uncharacterized protein</fullName>
    </submittedName>
</protein>
<evidence type="ECO:0000313" key="3">
    <source>
        <dbReference type="Proteomes" id="UP000295447"/>
    </source>
</evidence>
<proteinExistence type="predicted"/>